<keyword evidence="5 9" id="KW-0175">Coiled coil</keyword>
<proteinExistence type="predicted"/>
<dbReference type="PANTHER" id="PTHR18861:SF1">
    <property type="entry name" value="ELKS_RAB6-INTERACTING_CAST FAMILY MEMBER 1"/>
    <property type="match status" value="1"/>
</dbReference>
<evidence type="ECO:0000256" key="6">
    <source>
        <dbReference type="ARBA" id="ARBA00023212"/>
    </source>
</evidence>
<keyword evidence="6" id="KW-0206">Cytoskeleton</keyword>
<gene>
    <name evidence="10" type="ORF">M9458_009886</name>
</gene>
<evidence type="ECO:0000256" key="8">
    <source>
        <dbReference type="ARBA" id="ARBA00034106"/>
    </source>
</evidence>
<keyword evidence="4" id="KW-0770">Synapse</keyword>
<comment type="caution">
    <text evidence="10">The sequence shown here is derived from an EMBL/GenBank/DDBJ whole genome shotgun (WGS) entry which is preliminary data.</text>
</comment>
<dbReference type="Pfam" id="PF10174">
    <property type="entry name" value="Cast"/>
    <property type="match status" value="1"/>
</dbReference>
<feature type="non-terminal residue" evidence="10">
    <location>
        <position position="56"/>
    </location>
</feature>
<keyword evidence="11" id="KW-1185">Reference proteome</keyword>
<protein>
    <submittedName>
        <fullName evidence="10">Uncharacterized protein</fullName>
    </submittedName>
</protein>
<feature type="non-terminal residue" evidence="10">
    <location>
        <position position="1"/>
    </location>
</feature>
<dbReference type="GO" id="GO:0005856">
    <property type="term" value="C:cytoskeleton"/>
    <property type="evidence" value="ECO:0007669"/>
    <property type="project" value="UniProtKB-SubCell"/>
</dbReference>
<keyword evidence="3" id="KW-0597">Phosphoprotein</keyword>
<dbReference type="EMBL" id="JAMKFB020000004">
    <property type="protein sequence ID" value="KAL0196314.1"/>
    <property type="molecule type" value="Genomic_DNA"/>
</dbReference>
<dbReference type="AlphaFoldDB" id="A0ABD0RCX9"/>
<evidence type="ECO:0000256" key="2">
    <source>
        <dbReference type="ARBA" id="ARBA00022490"/>
    </source>
</evidence>
<evidence type="ECO:0000313" key="10">
    <source>
        <dbReference type="EMBL" id="KAL0196314.1"/>
    </source>
</evidence>
<feature type="coiled-coil region" evidence="9">
    <location>
        <begin position="1"/>
        <end position="56"/>
    </location>
</feature>
<evidence type="ECO:0000256" key="3">
    <source>
        <dbReference type="ARBA" id="ARBA00022553"/>
    </source>
</evidence>
<dbReference type="PANTHER" id="PTHR18861">
    <property type="entry name" value="ELKS/RAB6-INTERACTING/CAST PROTEIN"/>
    <property type="match status" value="1"/>
</dbReference>
<organism evidence="10 11">
    <name type="scientific">Cirrhinus mrigala</name>
    <name type="common">Mrigala</name>
    <dbReference type="NCBI Taxonomy" id="683832"/>
    <lineage>
        <taxon>Eukaryota</taxon>
        <taxon>Metazoa</taxon>
        <taxon>Chordata</taxon>
        <taxon>Craniata</taxon>
        <taxon>Vertebrata</taxon>
        <taxon>Euteleostomi</taxon>
        <taxon>Actinopterygii</taxon>
        <taxon>Neopterygii</taxon>
        <taxon>Teleostei</taxon>
        <taxon>Ostariophysi</taxon>
        <taxon>Cypriniformes</taxon>
        <taxon>Cyprinidae</taxon>
        <taxon>Labeoninae</taxon>
        <taxon>Labeonini</taxon>
        <taxon>Cirrhinus</taxon>
    </lineage>
</organism>
<dbReference type="GO" id="GO:0098793">
    <property type="term" value="C:presynapse"/>
    <property type="evidence" value="ECO:0007669"/>
    <property type="project" value="UniProtKB-ARBA"/>
</dbReference>
<reference evidence="10 11" key="1">
    <citation type="submission" date="2024-05" db="EMBL/GenBank/DDBJ databases">
        <title>Genome sequencing and assembly of Indian major carp, Cirrhinus mrigala (Hamilton, 1822).</title>
        <authorList>
            <person name="Mohindra V."/>
            <person name="Chowdhury L.M."/>
            <person name="Lal K."/>
            <person name="Jena J.K."/>
        </authorList>
    </citation>
    <scope>NUCLEOTIDE SEQUENCE [LARGE SCALE GENOMIC DNA]</scope>
    <source>
        <strain evidence="10">CM1030</strain>
        <tissue evidence="10">Blood</tissue>
    </source>
</reference>
<evidence type="ECO:0000256" key="7">
    <source>
        <dbReference type="ARBA" id="ARBA00023273"/>
    </source>
</evidence>
<dbReference type="GO" id="GO:0030424">
    <property type="term" value="C:axon"/>
    <property type="evidence" value="ECO:0007669"/>
    <property type="project" value="UniProtKB-SubCell"/>
</dbReference>
<dbReference type="InterPro" id="IPR019323">
    <property type="entry name" value="ELKS/CAST"/>
</dbReference>
<sequence>VDALRLRLEEKEATLNKKSKQIQEMSEEKGTLNGEIHDLKDMLDVKERKVNVLQKK</sequence>
<evidence type="ECO:0000256" key="1">
    <source>
        <dbReference type="ARBA" id="ARBA00004245"/>
    </source>
</evidence>
<name>A0ABD0RCX9_CIRMR</name>
<keyword evidence="2" id="KW-0963">Cytoplasm</keyword>
<keyword evidence="7" id="KW-0966">Cell projection</keyword>
<evidence type="ECO:0000313" key="11">
    <source>
        <dbReference type="Proteomes" id="UP001529510"/>
    </source>
</evidence>
<evidence type="ECO:0000256" key="4">
    <source>
        <dbReference type="ARBA" id="ARBA00023018"/>
    </source>
</evidence>
<evidence type="ECO:0000256" key="9">
    <source>
        <dbReference type="SAM" id="Coils"/>
    </source>
</evidence>
<accession>A0ABD0RCX9</accession>
<dbReference type="Proteomes" id="UP001529510">
    <property type="component" value="Unassembled WGS sequence"/>
</dbReference>
<evidence type="ECO:0000256" key="5">
    <source>
        <dbReference type="ARBA" id="ARBA00023054"/>
    </source>
</evidence>
<comment type="subcellular location">
    <subcellularLocation>
        <location evidence="1">Cytoplasm</location>
        <location evidence="1">Cytoskeleton</location>
    </subcellularLocation>
    <subcellularLocation>
        <location evidence="8">Presynapse</location>
    </subcellularLocation>
</comment>